<protein>
    <submittedName>
        <fullName evidence="1">Uncharacterized protein</fullName>
    </submittedName>
</protein>
<organism evidence="1 2">
    <name type="scientific">Flexivirga caeni</name>
    <dbReference type="NCBI Taxonomy" id="2294115"/>
    <lineage>
        <taxon>Bacteria</taxon>
        <taxon>Bacillati</taxon>
        <taxon>Actinomycetota</taxon>
        <taxon>Actinomycetes</taxon>
        <taxon>Micrococcales</taxon>
        <taxon>Dermacoccaceae</taxon>
        <taxon>Flexivirga</taxon>
    </lineage>
</organism>
<proteinExistence type="predicted"/>
<reference evidence="1 2" key="1">
    <citation type="submission" date="2018-11" db="EMBL/GenBank/DDBJ databases">
        <title>Draft genome of Simplicispira Flexivirga sp. BO-16.</title>
        <authorList>
            <person name="Im W.T."/>
        </authorList>
    </citation>
    <scope>NUCLEOTIDE SEQUENCE [LARGE SCALE GENOMIC DNA]</scope>
    <source>
        <strain evidence="1 2">BO-16</strain>
    </source>
</reference>
<dbReference type="AlphaFoldDB" id="A0A3M9MBP1"/>
<accession>A0A3M9MBP1</accession>
<evidence type="ECO:0000313" key="2">
    <source>
        <dbReference type="Proteomes" id="UP000271678"/>
    </source>
</evidence>
<evidence type="ECO:0000313" key="1">
    <source>
        <dbReference type="EMBL" id="RNI22273.1"/>
    </source>
</evidence>
<dbReference type="EMBL" id="RJJQ01000008">
    <property type="protein sequence ID" value="RNI22273.1"/>
    <property type="molecule type" value="Genomic_DNA"/>
</dbReference>
<dbReference type="Proteomes" id="UP000271678">
    <property type="component" value="Unassembled WGS sequence"/>
</dbReference>
<name>A0A3M9MBP1_9MICO</name>
<comment type="caution">
    <text evidence="1">The sequence shown here is derived from an EMBL/GenBank/DDBJ whole genome shotgun (WGS) entry which is preliminary data.</text>
</comment>
<keyword evidence="2" id="KW-1185">Reference proteome</keyword>
<sequence>MQVGQSLDRVRAVNPGFPEWSAGSRFSGSPPGLTGPGKVLTVIVWRDCSYLFDSSKTLVGIDPGGSGTIDGVKPGSSPVEARAVYGAPESTAKNADGTYSVLYQADSTAKTHYLIVYNGNPAAGATVIKIIYVCACSVPRKTVAKTQVSYVWPSTQDGWTIRQRSDDPCSAVSTGDDGVSSNFATRPDEFSCGIEADSLLVCRYDAGSVTCLVNYEMKDAVRFRSTGPAGRHFAVTAHPQPLRATLSNGQVCNWISHDQTQHYGGRNSWLWCGEFSADPVRALLLKSNGSYFDTSGTLWTAEYDVGTAAPTTVTVKSVVYAQ</sequence>
<gene>
    <name evidence="1" type="ORF">EFY87_09895</name>
</gene>